<evidence type="ECO:0000313" key="2">
    <source>
        <dbReference type="Proteomes" id="UP000075809"/>
    </source>
</evidence>
<keyword evidence="2" id="KW-1185">Reference proteome</keyword>
<proteinExistence type="predicted"/>
<reference evidence="1 2" key="1">
    <citation type="submission" date="2015-09" db="EMBL/GenBank/DDBJ databases">
        <title>Trachymyrmex zeteki WGS genome.</title>
        <authorList>
            <person name="Nygaard S."/>
            <person name="Hu H."/>
            <person name="Boomsma J."/>
            <person name="Zhang G."/>
        </authorList>
    </citation>
    <scope>NUCLEOTIDE SEQUENCE [LARGE SCALE GENOMIC DNA]</scope>
    <source>
        <strain evidence="1">Tzet28-1</strain>
        <tissue evidence="1">Whole body</tissue>
    </source>
</reference>
<feature type="non-terminal residue" evidence="1">
    <location>
        <position position="1"/>
    </location>
</feature>
<protein>
    <submittedName>
        <fullName evidence="1">Uncharacterized protein</fullName>
    </submittedName>
</protein>
<dbReference type="EMBL" id="KQ982434">
    <property type="protein sequence ID" value="KYQ56424.1"/>
    <property type="molecule type" value="Genomic_DNA"/>
</dbReference>
<organism evidence="1 2">
    <name type="scientific">Mycetomoellerius zeteki</name>
    <dbReference type="NCBI Taxonomy" id="64791"/>
    <lineage>
        <taxon>Eukaryota</taxon>
        <taxon>Metazoa</taxon>
        <taxon>Ecdysozoa</taxon>
        <taxon>Arthropoda</taxon>
        <taxon>Hexapoda</taxon>
        <taxon>Insecta</taxon>
        <taxon>Pterygota</taxon>
        <taxon>Neoptera</taxon>
        <taxon>Endopterygota</taxon>
        <taxon>Hymenoptera</taxon>
        <taxon>Apocrita</taxon>
        <taxon>Aculeata</taxon>
        <taxon>Formicoidea</taxon>
        <taxon>Formicidae</taxon>
        <taxon>Myrmicinae</taxon>
        <taxon>Mycetomoellerius</taxon>
    </lineage>
</organism>
<dbReference type="Proteomes" id="UP000075809">
    <property type="component" value="Unassembled WGS sequence"/>
</dbReference>
<dbReference type="AlphaFoldDB" id="A0A151X7X1"/>
<gene>
    <name evidence="1" type="ORF">ALC60_04654</name>
</gene>
<evidence type="ECO:0000313" key="1">
    <source>
        <dbReference type="EMBL" id="KYQ56424.1"/>
    </source>
</evidence>
<name>A0A151X7X1_9HYME</name>
<accession>A0A151X7X1</accession>
<sequence length="55" mass="6629">VQSVSEDSILLMLTENQSLKQQLERMHIIIKYYAHYPAVAEYKSFPKHYNKIFFH</sequence>